<dbReference type="RefSeq" id="WP_092225678.1">
    <property type="nucleotide sequence ID" value="NZ_FNJI01000037.1"/>
</dbReference>
<organism evidence="4 5">
    <name type="scientific">Desulforhopalus singaporensis</name>
    <dbReference type="NCBI Taxonomy" id="91360"/>
    <lineage>
        <taxon>Bacteria</taxon>
        <taxon>Pseudomonadati</taxon>
        <taxon>Thermodesulfobacteriota</taxon>
        <taxon>Desulfobulbia</taxon>
        <taxon>Desulfobulbales</taxon>
        <taxon>Desulfocapsaceae</taxon>
        <taxon>Desulforhopalus</taxon>
    </lineage>
</organism>
<dbReference type="GO" id="GO:0008168">
    <property type="term" value="F:methyltransferase activity"/>
    <property type="evidence" value="ECO:0007669"/>
    <property type="project" value="UniProtKB-KW"/>
</dbReference>
<dbReference type="PROSITE" id="PS01318">
    <property type="entry name" value="TSAA_1"/>
    <property type="match status" value="1"/>
</dbReference>
<accession>A0A1H0UZ45</accession>
<dbReference type="Gene3D" id="2.40.30.70">
    <property type="entry name" value="YaeB-like"/>
    <property type="match status" value="1"/>
</dbReference>
<dbReference type="EMBL" id="FNJI01000037">
    <property type="protein sequence ID" value="SDP71126.1"/>
    <property type="molecule type" value="Genomic_DNA"/>
</dbReference>
<dbReference type="CDD" id="cd09281">
    <property type="entry name" value="UPF0066"/>
    <property type="match status" value="1"/>
</dbReference>
<dbReference type="PANTHER" id="PTHR12818">
    <property type="entry name" value="TRNA (ADENINE(37)-N6)-METHYLTRANSFERASE"/>
    <property type="match status" value="1"/>
</dbReference>
<dbReference type="STRING" id="91360.SAMN05660330_03780"/>
<evidence type="ECO:0000256" key="2">
    <source>
        <dbReference type="ARBA" id="ARBA00033753"/>
    </source>
</evidence>
<dbReference type="InterPro" id="IPR023368">
    <property type="entry name" value="UPF0066_cons_site"/>
</dbReference>
<dbReference type="NCBIfam" id="TIGR00104">
    <property type="entry name" value="tRNA_TsaA"/>
    <property type="match status" value="1"/>
</dbReference>
<dbReference type="InterPro" id="IPR023370">
    <property type="entry name" value="TrmO-like_N"/>
</dbReference>
<evidence type="ECO:0000256" key="1">
    <source>
        <dbReference type="ARBA" id="ARBA00022691"/>
    </source>
</evidence>
<dbReference type="InterPro" id="IPR040372">
    <property type="entry name" value="YaeB-like"/>
</dbReference>
<evidence type="ECO:0000259" key="3">
    <source>
        <dbReference type="PROSITE" id="PS51668"/>
    </source>
</evidence>
<gene>
    <name evidence="4" type="ORF">SAMN05660330_03780</name>
</gene>
<sequence>MEEQLQLQVIGVLHGDITSREDAPKNYDESERTGTLEIFPKYQDGLDGIVAGQTIVVLFWLHKSDRNTLKVHPRGDKSRELRGVFSTRSPARPNPVAISELKVIAADANHLEVSGLDILDGTPIIDIKKKIS</sequence>
<dbReference type="PROSITE" id="PS51668">
    <property type="entry name" value="TSAA_2"/>
    <property type="match status" value="1"/>
</dbReference>
<keyword evidence="4" id="KW-0808">Transferase</keyword>
<evidence type="ECO:0000313" key="4">
    <source>
        <dbReference type="EMBL" id="SDP71126.1"/>
    </source>
</evidence>
<dbReference type="InterPro" id="IPR036414">
    <property type="entry name" value="YaeB_N_sf"/>
</dbReference>
<dbReference type="GO" id="GO:0032259">
    <property type="term" value="P:methylation"/>
    <property type="evidence" value="ECO:0007669"/>
    <property type="project" value="UniProtKB-KW"/>
</dbReference>
<protein>
    <submittedName>
        <fullName evidence="4">tRNA-Thr(GGU) m(6)t(6)A37 methyltransferase TsaA</fullName>
    </submittedName>
</protein>
<dbReference type="InterPro" id="IPR036413">
    <property type="entry name" value="YaeB-like_sf"/>
</dbReference>
<reference evidence="4 5" key="1">
    <citation type="submission" date="2016-10" db="EMBL/GenBank/DDBJ databases">
        <authorList>
            <person name="de Groot N.N."/>
        </authorList>
    </citation>
    <scope>NUCLEOTIDE SEQUENCE [LARGE SCALE GENOMIC DNA]</scope>
    <source>
        <strain evidence="4 5">DSM 12130</strain>
    </source>
</reference>
<keyword evidence="1" id="KW-0949">S-adenosyl-L-methionine</keyword>
<comment type="similarity">
    <text evidence="2">Belongs to the tRNA methyltransferase O family.</text>
</comment>
<dbReference type="SUPFAM" id="SSF118196">
    <property type="entry name" value="YaeB-like"/>
    <property type="match status" value="1"/>
</dbReference>
<dbReference type="Pfam" id="PF01980">
    <property type="entry name" value="TrmO_N"/>
    <property type="match status" value="1"/>
</dbReference>
<feature type="domain" description="TsaA-like" evidence="3">
    <location>
        <begin position="7"/>
        <end position="132"/>
    </location>
</feature>
<evidence type="ECO:0000313" key="5">
    <source>
        <dbReference type="Proteomes" id="UP000199073"/>
    </source>
</evidence>
<proteinExistence type="inferred from homology"/>
<keyword evidence="4" id="KW-0489">Methyltransferase</keyword>
<name>A0A1H0UZ45_9BACT</name>
<keyword evidence="5" id="KW-1185">Reference proteome</keyword>
<dbReference type="PANTHER" id="PTHR12818:SF0">
    <property type="entry name" value="TRNA (ADENINE(37)-N6)-METHYLTRANSFERASE"/>
    <property type="match status" value="1"/>
</dbReference>
<dbReference type="AlphaFoldDB" id="A0A1H0UZ45"/>
<dbReference type="OrthoDB" id="9804309at2"/>
<dbReference type="Proteomes" id="UP000199073">
    <property type="component" value="Unassembled WGS sequence"/>
</dbReference>